<dbReference type="STRING" id="407821.A0A087U1Q5"/>
<dbReference type="GO" id="GO:0030133">
    <property type="term" value="C:transport vesicle"/>
    <property type="evidence" value="ECO:0007669"/>
    <property type="project" value="InterPro"/>
</dbReference>
<organism evidence="3 4">
    <name type="scientific">Stegodyphus mimosarum</name>
    <name type="common">African social velvet spider</name>
    <dbReference type="NCBI Taxonomy" id="407821"/>
    <lineage>
        <taxon>Eukaryota</taxon>
        <taxon>Metazoa</taxon>
        <taxon>Ecdysozoa</taxon>
        <taxon>Arthropoda</taxon>
        <taxon>Chelicerata</taxon>
        <taxon>Arachnida</taxon>
        <taxon>Araneae</taxon>
        <taxon>Araneomorphae</taxon>
        <taxon>Entelegynae</taxon>
        <taxon>Eresoidea</taxon>
        <taxon>Eresidae</taxon>
        <taxon>Stegodyphus</taxon>
    </lineage>
</organism>
<dbReference type="Pfam" id="PF14927">
    <property type="entry name" value="Neurensin"/>
    <property type="match status" value="1"/>
</dbReference>
<keyword evidence="2" id="KW-0472">Membrane</keyword>
<keyword evidence="2" id="KW-1133">Transmembrane helix</keyword>
<gene>
    <name evidence="3" type="ORF">X975_22297</name>
</gene>
<dbReference type="GO" id="GO:0043005">
    <property type="term" value="C:neuron projection"/>
    <property type="evidence" value="ECO:0007669"/>
    <property type="project" value="TreeGrafter"/>
</dbReference>
<proteinExistence type="predicted"/>
<dbReference type="GO" id="GO:0043025">
    <property type="term" value="C:neuronal cell body"/>
    <property type="evidence" value="ECO:0007669"/>
    <property type="project" value="TreeGrafter"/>
</dbReference>
<keyword evidence="4" id="KW-1185">Reference proteome</keyword>
<feature type="transmembrane region" description="Helical" evidence="2">
    <location>
        <begin position="92"/>
        <end position="114"/>
    </location>
</feature>
<dbReference type="InterPro" id="IPR024883">
    <property type="entry name" value="Neurensin"/>
</dbReference>
<evidence type="ECO:0000256" key="2">
    <source>
        <dbReference type="SAM" id="Phobius"/>
    </source>
</evidence>
<feature type="transmembrane region" description="Helical" evidence="2">
    <location>
        <begin position="146"/>
        <end position="168"/>
    </location>
</feature>
<dbReference type="Proteomes" id="UP000054359">
    <property type="component" value="Unassembled WGS sequence"/>
</dbReference>
<evidence type="ECO:0000313" key="4">
    <source>
        <dbReference type="Proteomes" id="UP000054359"/>
    </source>
</evidence>
<protein>
    <submittedName>
        <fullName evidence="3">Neurensin-1</fullName>
    </submittedName>
</protein>
<dbReference type="AlphaFoldDB" id="A0A087U1Q5"/>
<dbReference type="PANTHER" id="PTHR14796:SF3">
    <property type="entry name" value="NEURENSIN 1-LIKE-RELATED"/>
    <property type="match status" value="1"/>
</dbReference>
<dbReference type="PANTHER" id="PTHR14796">
    <property type="entry name" value="NEURENSIN 1-RELATED"/>
    <property type="match status" value="1"/>
</dbReference>
<evidence type="ECO:0000256" key="1">
    <source>
        <dbReference type="SAM" id="MobiDB-lite"/>
    </source>
</evidence>
<accession>A0A087U1Q5</accession>
<name>A0A087U1Q5_STEMI</name>
<keyword evidence="2" id="KW-0812">Transmembrane</keyword>
<evidence type="ECO:0000313" key="3">
    <source>
        <dbReference type="EMBL" id="KFM71294.1"/>
    </source>
</evidence>
<feature type="non-terminal residue" evidence="3">
    <location>
        <position position="234"/>
    </location>
</feature>
<reference evidence="3 4" key="1">
    <citation type="submission" date="2013-11" db="EMBL/GenBank/DDBJ databases">
        <title>Genome sequencing of Stegodyphus mimosarum.</title>
        <authorList>
            <person name="Bechsgaard J."/>
        </authorList>
    </citation>
    <scope>NUCLEOTIDE SEQUENCE [LARGE SCALE GENOMIC DNA]</scope>
</reference>
<dbReference type="OrthoDB" id="5979667at2759"/>
<dbReference type="GO" id="GO:0007399">
    <property type="term" value="P:nervous system development"/>
    <property type="evidence" value="ECO:0007669"/>
    <property type="project" value="TreeGrafter"/>
</dbReference>
<feature type="region of interest" description="Disordered" evidence="1">
    <location>
        <begin position="1"/>
        <end position="33"/>
    </location>
</feature>
<dbReference type="OMA" id="ASIWEHE"/>
<sequence length="234" mass="26438">MKQAKTISKPQLLESVSETEESQTLLSKPRESQEALQTANKNQEFFGVRSYVHTFYEAMAMDNPQAYEDVGRRFGYTVPIRKRRKQVLCWRAMLFSGIFIMIMGLIAILVGFLVPKRKEVVDTQEDIEIINRADQAFNEDLDICKIVGIFLFCSGGSMITAMLLILILTRRNRIDDPLSAEEIPLTSAEVCQEPGPSTPMDVKVPATEELTTVQPRRTDPEEVVMTNTGLCKMP</sequence>
<dbReference type="EMBL" id="KK117737">
    <property type="protein sequence ID" value="KFM71294.1"/>
    <property type="molecule type" value="Genomic_DNA"/>
</dbReference>